<reference evidence="11 12" key="1">
    <citation type="submission" date="2020-08" db="EMBL/GenBank/DDBJ databases">
        <title>Emergence of ISAba1-mediated novel tet(X) in Acinetobacter variabilis from a chicken farm.</title>
        <authorList>
            <person name="Peng K."/>
            <person name="Li R."/>
        </authorList>
    </citation>
    <scope>NUCLEOTIDE SEQUENCE [LARGE SCALE GENOMIC DNA]</scope>
    <source>
        <strain evidence="11 12">XM9F202-2</strain>
    </source>
</reference>
<feature type="transmembrane region" description="Helical" evidence="10">
    <location>
        <begin position="417"/>
        <end position="439"/>
    </location>
</feature>
<dbReference type="EMBL" id="CP060811">
    <property type="protein sequence ID" value="QQN87781.1"/>
    <property type="molecule type" value="Genomic_DNA"/>
</dbReference>
<dbReference type="AlphaFoldDB" id="A0A7T7WIG8"/>
<evidence type="ECO:0000256" key="5">
    <source>
        <dbReference type="ARBA" id="ARBA00022692"/>
    </source>
</evidence>
<feature type="transmembrane region" description="Helical" evidence="10">
    <location>
        <begin position="193"/>
        <end position="218"/>
    </location>
</feature>
<evidence type="ECO:0000313" key="11">
    <source>
        <dbReference type="EMBL" id="QQN87781.1"/>
    </source>
</evidence>
<keyword evidence="8 10" id="KW-0472">Membrane</keyword>
<evidence type="ECO:0000256" key="8">
    <source>
        <dbReference type="ARBA" id="ARBA00023136"/>
    </source>
</evidence>
<organism evidence="11 12">
    <name type="scientific">Acinetobacter variabilis</name>
    <dbReference type="NCBI Taxonomy" id="70346"/>
    <lineage>
        <taxon>Bacteria</taxon>
        <taxon>Pseudomonadati</taxon>
        <taxon>Pseudomonadota</taxon>
        <taxon>Gammaproteobacteria</taxon>
        <taxon>Moraxellales</taxon>
        <taxon>Moraxellaceae</taxon>
        <taxon>Acinetobacter</taxon>
    </lineage>
</organism>
<dbReference type="RefSeq" id="WP_180179415.1">
    <property type="nucleotide sequence ID" value="NZ_CP060811.1"/>
</dbReference>
<evidence type="ECO:0000256" key="4">
    <source>
        <dbReference type="ARBA" id="ARBA00022475"/>
    </source>
</evidence>
<dbReference type="GO" id="GO:0005886">
    <property type="term" value="C:plasma membrane"/>
    <property type="evidence" value="ECO:0007669"/>
    <property type="project" value="UniProtKB-SubCell"/>
</dbReference>
<keyword evidence="4" id="KW-1003">Cell membrane</keyword>
<dbReference type="InterPro" id="IPR050222">
    <property type="entry name" value="MATE_MdtK"/>
</dbReference>
<feature type="transmembrane region" description="Helical" evidence="10">
    <location>
        <begin position="164"/>
        <end position="187"/>
    </location>
</feature>
<feature type="transmembrane region" description="Helical" evidence="10">
    <location>
        <begin position="246"/>
        <end position="269"/>
    </location>
</feature>
<evidence type="ECO:0000256" key="1">
    <source>
        <dbReference type="ARBA" id="ARBA00004429"/>
    </source>
</evidence>
<evidence type="ECO:0000256" key="9">
    <source>
        <dbReference type="ARBA" id="ARBA00031636"/>
    </source>
</evidence>
<comment type="subcellular location">
    <subcellularLocation>
        <location evidence="1">Cell inner membrane</location>
        <topology evidence="1">Multi-pass membrane protein</topology>
    </subcellularLocation>
</comment>
<keyword evidence="5 10" id="KW-0812">Transmembrane</keyword>
<protein>
    <recommendedName>
        <fullName evidence="9">Multidrug-efflux transporter</fullName>
    </recommendedName>
</protein>
<evidence type="ECO:0000256" key="10">
    <source>
        <dbReference type="SAM" id="Phobius"/>
    </source>
</evidence>
<dbReference type="PANTHER" id="PTHR43298:SF2">
    <property type="entry name" value="FMN_FAD EXPORTER YEEO-RELATED"/>
    <property type="match status" value="1"/>
</dbReference>
<name>A0A7T7WIG8_9GAMM</name>
<sequence>MSNVLTATTRRYELKQLFHLMLPILVTQFSQAGLGLIDTIMAGRLSPTDLAAIAVGVGLWIPVMLLFSGIMIATTPLVAEAKGARTPEKIATIARQSLWVAFILGVIAGLVLQVLPLSLPLLGVPESLQPKAGLFLHAIGFGMPAVTMYAALRGYSEAIGYPRPVTAISLMALLLLVPLNFIFMYGVGPIPALGSAGCGFATAILQWLMLMSLALYIFKNRVYQNSQPFSHWEKLNGYWLKRILKLGFPIGLAIFFEVSIFSTAAIVLSPLGETIVAAHQIAISVTSQLFMIPMSLAIALTIRVGTYYGEQNWDAMRRVQGLGLMTATILALLIMLLLWVFRSEIVALYTSDPMVTQIALYLVLFAVAYQLMDAWQISAAGCLRGMQDTKGPMWITMIAYWVIAFPVGVYLSRFGDMGAAGVWVGLIVGLSVACVLLLARLYGNNKRLSQHA</sequence>
<feature type="transmembrane region" description="Helical" evidence="10">
    <location>
        <begin position="322"/>
        <end position="342"/>
    </location>
</feature>
<feature type="transmembrane region" description="Helical" evidence="10">
    <location>
        <begin position="393"/>
        <end position="411"/>
    </location>
</feature>
<evidence type="ECO:0000256" key="6">
    <source>
        <dbReference type="ARBA" id="ARBA00022989"/>
    </source>
</evidence>
<evidence type="ECO:0000256" key="2">
    <source>
        <dbReference type="ARBA" id="ARBA00022448"/>
    </source>
</evidence>
<dbReference type="GO" id="GO:0042910">
    <property type="term" value="F:xenobiotic transmembrane transporter activity"/>
    <property type="evidence" value="ECO:0007669"/>
    <property type="project" value="InterPro"/>
</dbReference>
<dbReference type="GO" id="GO:0006811">
    <property type="term" value="P:monoatomic ion transport"/>
    <property type="evidence" value="ECO:0007669"/>
    <property type="project" value="UniProtKB-KW"/>
</dbReference>
<dbReference type="InterPro" id="IPR002528">
    <property type="entry name" value="MATE_fam"/>
</dbReference>
<feature type="transmembrane region" description="Helical" evidence="10">
    <location>
        <begin position="354"/>
        <end position="372"/>
    </location>
</feature>
<keyword evidence="7" id="KW-0406">Ion transport</keyword>
<feature type="transmembrane region" description="Helical" evidence="10">
    <location>
        <begin position="20"/>
        <end position="41"/>
    </location>
</feature>
<dbReference type="GO" id="GO:0015297">
    <property type="term" value="F:antiporter activity"/>
    <property type="evidence" value="ECO:0007669"/>
    <property type="project" value="UniProtKB-KW"/>
</dbReference>
<keyword evidence="3" id="KW-0050">Antiport</keyword>
<gene>
    <name evidence="11" type="ORF">IAQ69_13200</name>
</gene>
<feature type="transmembrane region" description="Helical" evidence="10">
    <location>
        <begin position="98"/>
        <end position="122"/>
    </location>
</feature>
<dbReference type="Pfam" id="PF01554">
    <property type="entry name" value="MatE"/>
    <property type="match status" value="2"/>
</dbReference>
<keyword evidence="6 10" id="KW-1133">Transmembrane helix</keyword>
<evidence type="ECO:0000256" key="3">
    <source>
        <dbReference type="ARBA" id="ARBA00022449"/>
    </source>
</evidence>
<dbReference type="PANTHER" id="PTHR43298">
    <property type="entry name" value="MULTIDRUG RESISTANCE PROTEIN NORM-RELATED"/>
    <property type="match status" value="1"/>
</dbReference>
<dbReference type="Proteomes" id="UP000596079">
    <property type="component" value="Chromosome"/>
</dbReference>
<evidence type="ECO:0000256" key="7">
    <source>
        <dbReference type="ARBA" id="ARBA00023065"/>
    </source>
</evidence>
<feature type="transmembrane region" description="Helical" evidence="10">
    <location>
        <begin position="134"/>
        <end position="152"/>
    </location>
</feature>
<dbReference type="NCBIfam" id="TIGR00797">
    <property type="entry name" value="matE"/>
    <property type="match status" value="1"/>
</dbReference>
<keyword evidence="2" id="KW-0813">Transport</keyword>
<feature type="transmembrane region" description="Helical" evidence="10">
    <location>
        <begin position="53"/>
        <end position="78"/>
    </location>
</feature>
<proteinExistence type="predicted"/>
<dbReference type="CDD" id="cd13131">
    <property type="entry name" value="MATE_NorM_like"/>
    <property type="match status" value="1"/>
</dbReference>
<dbReference type="InterPro" id="IPR048279">
    <property type="entry name" value="MdtK-like"/>
</dbReference>
<evidence type="ECO:0000313" key="12">
    <source>
        <dbReference type="Proteomes" id="UP000596079"/>
    </source>
</evidence>
<feature type="transmembrane region" description="Helical" evidence="10">
    <location>
        <begin position="281"/>
        <end position="302"/>
    </location>
</feature>
<accession>A0A7T7WIG8</accession>
<dbReference type="PIRSF" id="PIRSF006603">
    <property type="entry name" value="DinF"/>
    <property type="match status" value="1"/>
</dbReference>